<proteinExistence type="predicted"/>
<dbReference type="AlphaFoldDB" id="A0A923LD71"/>
<evidence type="ECO:0000313" key="4">
    <source>
        <dbReference type="Proteomes" id="UP000649345"/>
    </source>
</evidence>
<comment type="caution">
    <text evidence="3">The sequence shown here is derived from an EMBL/GenBank/DDBJ whole genome shotgun (WGS) entry which is preliminary data.</text>
</comment>
<sequence length="356" mass="39822">MKRRQRIRGMALLVAAVMLWGCSAQKEAADTYEAYQGYACQDESGHIKYGLETENGIRLHCFFQSGSPEYTENIYELKLLPGKGAKASVEQVIDGQGVDLTASFRKFDFSFYPERVIMEVERDTDLLAGGASDNLETGEYTLTASDWKPGSAPAGEKQAETDSLAPWQDRELVAMARAYYQKEANFLAPETECVDNGDGTLTIHLYEIVQDDEETSHTGTSAWYTVDAYGKGKDDVFGNEVKLPELSLAELAEYMGTPSKLTYIQDAEARQEWELTGGTVIAECLEAVKKLEIGEKTDERASDAGDTLIFTFADGSTWRLEFEAGNLRRNERYYKTEGWNRIRLLLKDELEGEGML</sequence>
<keyword evidence="2" id="KW-0732">Signal</keyword>
<organism evidence="3 4">
    <name type="scientific">Anaerosacchariphilus hominis</name>
    <dbReference type="NCBI Taxonomy" id="2763017"/>
    <lineage>
        <taxon>Bacteria</taxon>
        <taxon>Bacillati</taxon>
        <taxon>Bacillota</taxon>
        <taxon>Clostridia</taxon>
        <taxon>Lachnospirales</taxon>
        <taxon>Lachnospiraceae</taxon>
        <taxon>Anaerosacchariphilus</taxon>
    </lineage>
</organism>
<feature type="signal peptide" evidence="2">
    <location>
        <begin position="1"/>
        <end position="28"/>
    </location>
</feature>
<name>A0A923LD71_9FIRM</name>
<evidence type="ECO:0008006" key="5">
    <source>
        <dbReference type="Google" id="ProtNLM"/>
    </source>
</evidence>
<keyword evidence="4" id="KW-1185">Reference proteome</keyword>
<evidence type="ECO:0000256" key="2">
    <source>
        <dbReference type="SAM" id="SignalP"/>
    </source>
</evidence>
<evidence type="ECO:0000256" key="1">
    <source>
        <dbReference type="SAM" id="MobiDB-lite"/>
    </source>
</evidence>
<evidence type="ECO:0000313" key="3">
    <source>
        <dbReference type="EMBL" id="MBC5659999.1"/>
    </source>
</evidence>
<dbReference type="Proteomes" id="UP000649345">
    <property type="component" value="Unassembled WGS sequence"/>
</dbReference>
<protein>
    <recommendedName>
        <fullName evidence="5">DUF4340 domain-containing protein</fullName>
    </recommendedName>
</protein>
<accession>A0A923LD71</accession>
<feature type="region of interest" description="Disordered" evidence="1">
    <location>
        <begin position="144"/>
        <end position="163"/>
    </location>
</feature>
<gene>
    <name evidence="3" type="ORF">H8S44_09470</name>
</gene>
<dbReference type="EMBL" id="JACOOR010000005">
    <property type="protein sequence ID" value="MBC5659999.1"/>
    <property type="molecule type" value="Genomic_DNA"/>
</dbReference>
<feature type="chain" id="PRO_5038854479" description="DUF4340 domain-containing protein" evidence="2">
    <location>
        <begin position="29"/>
        <end position="356"/>
    </location>
</feature>
<reference evidence="3" key="1">
    <citation type="submission" date="2020-08" db="EMBL/GenBank/DDBJ databases">
        <title>Genome public.</title>
        <authorList>
            <person name="Liu C."/>
            <person name="Sun Q."/>
        </authorList>
    </citation>
    <scope>NUCLEOTIDE SEQUENCE</scope>
    <source>
        <strain evidence="3">NSJ-68</strain>
    </source>
</reference>
<dbReference type="RefSeq" id="WP_186873451.1">
    <property type="nucleotide sequence ID" value="NZ_JACOOR010000005.1"/>
</dbReference>